<dbReference type="Proteomes" id="UP000199495">
    <property type="component" value="Unassembled WGS sequence"/>
</dbReference>
<organism evidence="2 3">
    <name type="scientific">Pelagibacterium luteolum</name>
    <dbReference type="NCBI Taxonomy" id="440168"/>
    <lineage>
        <taxon>Bacteria</taxon>
        <taxon>Pseudomonadati</taxon>
        <taxon>Pseudomonadota</taxon>
        <taxon>Alphaproteobacteria</taxon>
        <taxon>Hyphomicrobiales</taxon>
        <taxon>Devosiaceae</taxon>
        <taxon>Pelagibacterium</taxon>
    </lineage>
</organism>
<sequence>MKTDRNAPRKLVHAFAAITGTLVVAGYLGWFWYTVATATGSTVIRVASLAFGIG</sequence>
<keyword evidence="1" id="KW-0472">Membrane</keyword>
<dbReference type="RefSeq" id="WP_176762796.1">
    <property type="nucleotide sequence ID" value="NZ_FNCS01000032.1"/>
</dbReference>
<protein>
    <submittedName>
        <fullName evidence="2">Uncharacterized protein</fullName>
    </submittedName>
</protein>
<keyword evidence="1" id="KW-0812">Transmembrane</keyword>
<accession>A0A1G8AKH0</accession>
<keyword evidence="1" id="KW-1133">Transmembrane helix</keyword>
<name>A0A1G8AKH0_9HYPH</name>
<gene>
    <name evidence="2" type="ORF">SAMN04487974_1322</name>
</gene>
<evidence type="ECO:0000256" key="1">
    <source>
        <dbReference type="SAM" id="Phobius"/>
    </source>
</evidence>
<evidence type="ECO:0000313" key="2">
    <source>
        <dbReference type="EMBL" id="SDH21306.1"/>
    </source>
</evidence>
<dbReference type="EMBL" id="FNCS01000032">
    <property type="protein sequence ID" value="SDH21306.1"/>
    <property type="molecule type" value="Genomic_DNA"/>
</dbReference>
<reference evidence="2 3" key="1">
    <citation type="submission" date="2016-10" db="EMBL/GenBank/DDBJ databases">
        <authorList>
            <person name="de Groot N.N."/>
        </authorList>
    </citation>
    <scope>NUCLEOTIDE SEQUENCE [LARGE SCALE GENOMIC DNA]</scope>
    <source>
        <strain evidence="2 3">CGMCC 1.10267</strain>
    </source>
</reference>
<dbReference type="AlphaFoldDB" id="A0A1G8AKH0"/>
<keyword evidence="3" id="KW-1185">Reference proteome</keyword>
<feature type="transmembrane region" description="Helical" evidence="1">
    <location>
        <begin position="12"/>
        <end position="33"/>
    </location>
</feature>
<proteinExistence type="predicted"/>
<evidence type="ECO:0000313" key="3">
    <source>
        <dbReference type="Proteomes" id="UP000199495"/>
    </source>
</evidence>